<dbReference type="AlphaFoldDB" id="A0A497ERU2"/>
<dbReference type="PROSITE" id="PS51918">
    <property type="entry name" value="RADICAL_SAM"/>
    <property type="match status" value="1"/>
</dbReference>
<accession>A0A497ERU2</accession>
<reference evidence="6 7" key="1">
    <citation type="submission" date="2018-06" db="EMBL/GenBank/DDBJ databases">
        <title>Extensive metabolic versatility and redundancy in microbially diverse, dynamic hydrothermal sediments.</title>
        <authorList>
            <person name="Dombrowski N."/>
            <person name="Teske A."/>
            <person name="Baker B.J."/>
        </authorList>
    </citation>
    <scope>NUCLEOTIDE SEQUENCE [LARGE SCALE GENOMIC DNA]</scope>
    <source>
        <strain evidence="6">B34_G17</strain>
    </source>
</reference>
<evidence type="ECO:0000256" key="1">
    <source>
        <dbReference type="ARBA" id="ARBA00022691"/>
    </source>
</evidence>
<dbReference type="CDD" id="cd01335">
    <property type="entry name" value="Radical_SAM"/>
    <property type="match status" value="1"/>
</dbReference>
<keyword evidence="1" id="KW-0949">S-adenosyl-L-methionine</keyword>
<dbReference type="SFLD" id="SFLDG01098">
    <property type="entry name" value="Uncharacterised_Radical_SAM_Su"/>
    <property type="match status" value="1"/>
</dbReference>
<dbReference type="Pfam" id="PF04055">
    <property type="entry name" value="Radical_SAM"/>
    <property type="match status" value="1"/>
</dbReference>
<comment type="caution">
    <text evidence="6">The sequence shown here is derived from an EMBL/GenBank/DDBJ whole genome shotgun (WGS) entry which is preliminary data.</text>
</comment>
<dbReference type="EMBL" id="QMQX01000183">
    <property type="protein sequence ID" value="RLE50073.1"/>
    <property type="molecule type" value="Genomic_DNA"/>
</dbReference>
<dbReference type="InterPro" id="IPR058240">
    <property type="entry name" value="rSAM_sf"/>
</dbReference>
<keyword evidence="2" id="KW-0479">Metal-binding</keyword>
<evidence type="ECO:0000259" key="5">
    <source>
        <dbReference type="PROSITE" id="PS51918"/>
    </source>
</evidence>
<gene>
    <name evidence="6" type="ORF">DRJ33_07695</name>
</gene>
<evidence type="ECO:0000313" key="6">
    <source>
        <dbReference type="EMBL" id="RLE50073.1"/>
    </source>
</evidence>
<feature type="domain" description="Radical SAM core" evidence="5">
    <location>
        <begin position="22"/>
        <end position="258"/>
    </location>
</feature>
<dbReference type="GO" id="GO:0003824">
    <property type="term" value="F:catalytic activity"/>
    <property type="evidence" value="ECO:0007669"/>
    <property type="project" value="InterPro"/>
</dbReference>
<organism evidence="6 7">
    <name type="scientific">Thermoproteota archaeon</name>
    <dbReference type="NCBI Taxonomy" id="2056631"/>
    <lineage>
        <taxon>Archaea</taxon>
        <taxon>Thermoproteota</taxon>
    </lineage>
</organism>
<sequence>MQSIRVSYGTAVKLKLMKGLLQAEPTTAYLLLNNDARCDANCAFCPQARSSLTDISYLSRISWPSFKLKDVVDALKRACFARICIQLVNRKDVLRESFNVIKKLRESCGNIAISVSSPPIGEEYYLVWRELGVDMVGVSLDAANQKIFDKVKGFAVKGPYTWEGCWRALNETLEVFGKGKVSVHLIVGLGESEYDVCSVIQKVVDLGAVPSLFAFTPVKGTALEHMQRPHLDSYRRIQIARHLIAKRVVRVEDLVFNDEGRLIEIPLKDWWKALNSNDGVFTTCGCPGCNRPFYNEEPKGPIYNYPYLLSDEEFVKALRESLLVKMP</sequence>
<dbReference type="GO" id="GO:0051536">
    <property type="term" value="F:iron-sulfur cluster binding"/>
    <property type="evidence" value="ECO:0007669"/>
    <property type="project" value="UniProtKB-KW"/>
</dbReference>
<name>A0A497ERU2_9CREN</name>
<dbReference type="Proteomes" id="UP000272051">
    <property type="component" value="Unassembled WGS sequence"/>
</dbReference>
<evidence type="ECO:0000256" key="4">
    <source>
        <dbReference type="ARBA" id="ARBA00023014"/>
    </source>
</evidence>
<evidence type="ECO:0000256" key="3">
    <source>
        <dbReference type="ARBA" id="ARBA00023004"/>
    </source>
</evidence>
<evidence type="ECO:0000256" key="2">
    <source>
        <dbReference type="ARBA" id="ARBA00022723"/>
    </source>
</evidence>
<keyword evidence="4" id="KW-0411">Iron-sulfur</keyword>
<keyword evidence="3" id="KW-0408">Iron</keyword>
<dbReference type="SMART" id="SM00729">
    <property type="entry name" value="Elp3"/>
    <property type="match status" value="1"/>
</dbReference>
<dbReference type="InterPro" id="IPR007197">
    <property type="entry name" value="rSAM"/>
</dbReference>
<dbReference type="SUPFAM" id="SSF102114">
    <property type="entry name" value="Radical SAM enzymes"/>
    <property type="match status" value="1"/>
</dbReference>
<dbReference type="InterPro" id="IPR013785">
    <property type="entry name" value="Aldolase_TIM"/>
</dbReference>
<evidence type="ECO:0000313" key="7">
    <source>
        <dbReference type="Proteomes" id="UP000272051"/>
    </source>
</evidence>
<dbReference type="SFLD" id="SFLDS00029">
    <property type="entry name" value="Radical_SAM"/>
    <property type="match status" value="1"/>
</dbReference>
<proteinExistence type="predicted"/>
<protein>
    <submittedName>
        <fullName evidence="6">Radical SAM protein</fullName>
    </submittedName>
</protein>
<dbReference type="Gene3D" id="3.20.20.70">
    <property type="entry name" value="Aldolase class I"/>
    <property type="match status" value="1"/>
</dbReference>
<dbReference type="InterPro" id="IPR006638">
    <property type="entry name" value="Elp3/MiaA/NifB-like_rSAM"/>
</dbReference>
<dbReference type="GO" id="GO:0046872">
    <property type="term" value="F:metal ion binding"/>
    <property type="evidence" value="ECO:0007669"/>
    <property type="project" value="UniProtKB-KW"/>
</dbReference>